<dbReference type="InterPro" id="IPR036390">
    <property type="entry name" value="WH_DNA-bd_sf"/>
</dbReference>
<feature type="compositionally biased region" description="Basic and acidic residues" evidence="4">
    <location>
        <begin position="226"/>
        <end position="236"/>
    </location>
</feature>
<feature type="compositionally biased region" description="Acidic residues" evidence="4">
    <location>
        <begin position="830"/>
        <end position="845"/>
    </location>
</feature>
<dbReference type="GO" id="GO:0005829">
    <property type="term" value="C:cytosol"/>
    <property type="evidence" value="ECO:0007669"/>
    <property type="project" value="TreeGrafter"/>
</dbReference>
<reference evidence="6" key="2">
    <citation type="submission" date="2025-08" db="UniProtKB">
        <authorList>
            <consortium name="Ensembl"/>
        </authorList>
    </citation>
    <scope>IDENTIFICATION</scope>
</reference>
<feature type="compositionally biased region" description="Basic and acidic residues" evidence="4">
    <location>
        <begin position="353"/>
        <end position="363"/>
    </location>
</feature>
<feature type="compositionally biased region" description="Basic residues" evidence="4">
    <location>
        <begin position="541"/>
        <end position="551"/>
    </location>
</feature>
<feature type="compositionally biased region" description="Polar residues" evidence="4">
    <location>
        <begin position="993"/>
        <end position="1003"/>
    </location>
</feature>
<dbReference type="Gene3D" id="1.10.10.10">
    <property type="entry name" value="Winged helix-like DNA-binding domain superfamily/Winged helix DNA-binding domain"/>
    <property type="match status" value="1"/>
</dbReference>
<dbReference type="InterPro" id="IPR045180">
    <property type="entry name" value="La_dom_prot"/>
</dbReference>
<feature type="region of interest" description="Disordered" evidence="4">
    <location>
        <begin position="1"/>
        <end position="563"/>
    </location>
</feature>
<sequence>MAPNPCAPPAAWLPHAGPLRGPRPSAASPMAPSLLRSPSLHLSELHQARARPRPVGALLSPPPTGSWSGETGGGRGEKGVGTESGVRGSEAVRARSSPFPEAGPQRARPRYPVPVPDRLSSPPVPETPRCEARPRRSRGLLRSALPFHIAAAQSTEPGLPPGGKRRGRGVGEAERRAAGPQAFRGGGWRGEPTAPGEETRQGFPPPAPAPSPPLGAWASRLLPPTGRERGREEKEGAAPGCSARVPPRHSPPAPAPGDGEGGSPLRQPSRRGEWQGRAASGKFEAAAGERGGGETAAAPAGASVREAGAPMATEVESLPPGNPLLQAEEHGGLVMKQPPPPAPPQQQTPQSEGKGEPLDEGARSSRPPGSAKASRDDGPPPERESLQLPPPPPPRAESDGGSGSEEGGETGRREFVEAPPPKVNPWTKNAGPTALVTVNGQSPPEHSAPAKVVRAANPKPRKGSKVSDFGDATNWPTPGEIAHKSVQPQPHKPAPLRKPPLKKDMKEQEKGDGSDSKESPKAKSDESGEEKNGDDDGQKSGQKKKGSKHKWVPLQIDMKSDVARDKTALRTNRQNEQLRHPSASRGEVKAHFDYQYGYRKYDCSDGSRTPKYQSNITYYFDNVSSNDLYNVDQELLKDYIKRQIEYYFSVDNLERDFFLRRKMDNDGFLPITLIASFHRVKALTTEVGLIIQALKDSKVVEIVEQKIRRKEQPEKWPLPGPTMTDYSQTDFSQLINCPEFVPRQSFQKETESAPGSPRSATPVPTKTEEVSNLKTLPKGLSASLPDLDSENWIEVKKRPRPSPAKPKKAEEPKFLQQTAPLQQLKSKDQDEPEELDFLFDEEMEQMDGRKNTFTDWSDEDSDYEIDDRDVNKILIVTQTPPYLRRHPGGDRTGNHTSRAKMSSELAKVINDGLFYYEQDLWTEKFEPEYSQIKQEVENFKKVNMISREQFDTLTPEPPVDPNQEVPPGPPRFQQVPTDALANKLFGAPEPSTIARSLPTTVPESPNYRNTRTPRTPRTPQLKDASQTSRFYPVVKEGRTIDAKMPRKRKTRHSSNPPMECHVGWVMDSREHRPRTASISSSPSEGTPAVGSYGCTPQSLPKFQHPSHELLKENGFTQHVYHKYRRRCLNERKRLGIGQSQEMNTLFRFWSFFLRDHFNKKMYEEFKQLAVEDGKEGYRYGLECLFRYYSYGLEKKFRPDIFKDFQDETVKDYEAGQLYGLEKFWAFLKYSKAKNLDIDPKLQEYLGKFRRLEDFRVDPPMGEEGSHKRYAAPAGGEVRKRYPSQSSSKPVTAPSQAHVPPASQSTREDAKISSQPSDIQTLGK</sequence>
<dbReference type="GO" id="GO:0045727">
    <property type="term" value="P:positive regulation of translation"/>
    <property type="evidence" value="ECO:0007669"/>
    <property type="project" value="TreeGrafter"/>
</dbReference>
<evidence type="ECO:0000256" key="2">
    <source>
        <dbReference type="ARBA" id="ARBA00061352"/>
    </source>
</evidence>
<feature type="compositionally biased region" description="Low complexity" evidence="4">
    <location>
        <begin position="20"/>
        <end position="42"/>
    </location>
</feature>
<evidence type="ECO:0000256" key="1">
    <source>
        <dbReference type="ARBA" id="ARBA00022884"/>
    </source>
</evidence>
<gene>
    <name evidence="6" type="primary">LARP1</name>
</gene>
<feature type="compositionally biased region" description="Basic and acidic residues" evidence="4">
    <location>
        <begin position="373"/>
        <end position="385"/>
    </location>
</feature>
<feature type="compositionally biased region" description="Polar residues" evidence="4">
    <location>
        <begin position="815"/>
        <end position="824"/>
    </location>
</feature>
<dbReference type="InterPro" id="IPR006607">
    <property type="entry name" value="DM15"/>
</dbReference>
<comment type="similarity">
    <text evidence="2">Belongs to the LARP family.</text>
</comment>
<protein>
    <submittedName>
        <fullName evidence="6">La ribonucleoprotein 1, translational regulator</fullName>
    </submittedName>
</protein>
<dbReference type="SMART" id="SM00715">
    <property type="entry name" value="LA"/>
    <property type="match status" value="1"/>
</dbReference>
<feature type="region of interest" description="Disordered" evidence="4">
    <location>
        <begin position="745"/>
        <end position="861"/>
    </location>
</feature>
<feature type="compositionally biased region" description="Basic and acidic residues" evidence="4">
    <location>
        <begin position="501"/>
        <end position="538"/>
    </location>
</feature>
<dbReference type="Pfam" id="PF21071">
    <property type="entry name" value="LARP1_HEAT"/>
    <property type="match status" value="1"/>
</dbReference>
<dbReference type="FunFam" id="1.10.10.10:FF:000131">
    <property type="entry name" value="la-related protein 1B isoform X2"/>
    <property type="match status" value="1"/>
</dbReference>
<dbReference type="PANTHER" id="PTHR22792:SF51">
    <property type="entry name" value="LA-RELATED PROTEIN 1"/>
    <property type="match status" value="1"/>
</dbReference>
<dbReference type="Ensembl" id="ENSSHAT00000028425.1">
    <property type="protein sequence ID" value="ENSSHAP00000027801.1"/>
    <property type="gene ID" value="ENSSHAG00000011115.2"/>
</dbReference>
<dbReference type="PANTHER" id="PTHR22792">
    <property type="entry name" value="LUPUS LA PROTEIN-RELATED"/>
    <property type="match status" value="1"/>
</dbReference>
<feature type="compositionally biased region" description="Pro residues" evidence="4">
    <location>
        <begin position="337"/>
        <end position="346"/>
    </location>
</feature>
<reference evidence="6" key="3">
    <citation type="submission" date="2025-09" db="UniProtKB">
        <authorList>
            <consortium name="Ensembl"/>
        </authorList>
    </citation>
    <scope>IDENTIFICATION</scope>
</reference>
<evidence type="ECO:0000259" key="5">
    <source>
        <dbReference type="PROSITE" id="PS50961"/>
    </source>
</evidence>
<evidence type="ECO:0000256" key="4">
    <source>
        <dbReference type="SAM" id="MobiDB-lite"/>
    </source>
</evidence>
<feature type="compositionally biased region" description="Low complexity" evidence="4">
    <location>
        <begin position="1005"/>
        <end position="1019"/>
    </location>
</feature>
<dbReference type="GO" id="GO:0010494">
    <property type="term" value="C:cytoplasmic stress granule"/>
    <property type="evidence" value="ECO:0007669"/>
    <property type="project" value="TreeGrafter"/>
</dbReference>
<feature type="compositionally biased region" description="Pro residues" evidence="4">
    <location>
        <begin position="203"/>
        <end position="213"/>
    </location>
</feature>
<dbReference type="PROSITE" id="PS50961">
    <property type="entry name" value="HTH_LA"/>
    <property type="match status" value="1"/>
</dbReference>
<reference evidence="6 7" key="1">
    <citation type="journal article" date="2011" name="Proc. Natl. Acad. Sci. U.S.A.">
        <title>Genetic diversity and population structure of the endangered marsupial Sarcophilus harrisii (Tasmanian devil).</title>
        <authorList>
            <person name="Miller W."/>
            <person name="Hayes V.M."/>
            <person name="Ratan A."/>
            <person name="Petersen D.C."/>
            <person name="Wittekindt N.E."/>
            <person name="Miller J."/>
            <person name="Walenz B."/>
            <person name="Knight J."/>
            <person name="Qi J."/>
            <person name="Zhao F."/>
            <person name="Wang Q."/>
            <person name="Bedoya-Reina O.C."/>
            <person name="Katiyar N."/>
            <person name="Tomsho L.P."/>
            <person name="Kasson L.M."/>
            <person name="Hardie R.A."/>
            <person name="Woodbridge P."/>
            <person name="Tindall E.A."/>
            <person name="Bertelsen M.F."/>
            <person name="Dixon D."/>
            <person name="Pyecroft S."/>
            <person name="Helgen K.M."/>
            <person name="Lesk A.M."/>
            <person name="Pringle T.H."/>
            <person name="Patterson N."/>
            <person name="Zhang Y."/>
            <person name="Kreiss A."/>
            <person name="Woods G.M."/>
            <person name="Jones M.E."/>
            <person name="Schuster S.C."/>
        </authorList>
    </citation>
    <scope>NUCLEOTIDE SEQUENCE [LARGE SCALE GENOMIC DNA]</scope>
</reference>
<feature type="compositionally biased region" description="Polar residues" evidence="4">
    <location>
        <begin position="1311"/>
        <end position="1323"/>
    </location>
</feature>
<dbReference type="Proteomes" id="UP000007648">
    <property type="component" value="Unassembled WGS sequence"/>
</dbReference>
<dbReference type="Pfam" id="PF05383">
    <property type="entry name" value="La"/>
    <property type="match status" value="1"/>
</dbReference>
<dbReference type="GeneTree" id="ENSGT00940000159577"/>
<proteinExistence type="inferred from homology"/>
<evidence type="ECO:0000313" key="6">
    <source>
        <dbReference type="Ensembl" id="ENSSHAP00000027801.1"/>
    </source>
</evidence>
<dbReference type="GO" id="GO:0048255">
    <property type="term" value="P:mRNA stabilization"/>
    <property type="evidence" value="ECO:0007669"/>
    <property type="project" value="InterPro"/>
</dbReference>
<dbReference type="SUPFAM" id="SSF46785">
    <property type="entry name" value="Winged helix' DNA-binding domain"/>
    <property type="match status" value="1"/>
</dbReference>
<name>A0A7N4NSU4_SARHA</name>
<organism evidence="6 7">
    <name type="scientific">Sarcophilus harrisii</name>
    <name type="common">Tasmanian devil</name>
    <name type="synonym">Sarcophilus laniarius</name>
    <dbReference type="NCBI Taxonomy" id="9305"/>
    <lineage>
        <taxon>Eukaryota</taxon>
        <taxon>Metazoa</taxon>
        <taxon>Chordata</taxon>
        <taxon>Craniata</taxon>
        <taxon>Vertebrata</taxon>
        <taxon>Euteleostomi</taxon>
        <taxon>Mammalia</taxon>
        <taxon>Metatheria</taxon>
        <taxon>Dasyuromorphia</taxon>
        <taxon>Dasyuridae</taxon>
        <taxon>Sarcophilus</taxon>
    </lineage>
</organism>
<dbReference type="SMART" id="SM00684">
    <property type="entry name" value="DM15"/>
    <property type="match status" value="3"/>
</dbReference>
<dbReference type="InterPro" id="IPR006630">
    <property type="entry name" value="La_HTH"/>
</dbReference>
<keyword evidence="7" id="KW-1185">Reference proteome</keyword>
<evidence type="ECO:0000313" key="7">
    <source>
        <dbReference type="Proteomes" id="UP000007648"/>
    </source>
</evidence>
<feature type="region of interest" description="Disordered" evidence="4">
    <location>
        <begin position="1256"/>
        <end position="1323"/>
    </location>
</feature>
<dbReference type="InterPro" id="IPR036388">
    <property type="entry name" value="WH-like_DNA-bd_sf"/>
</dbReference>
<evidence type="ECO:0000256" key="3">
    <source>
        <dbReference type="PROSITE-ProRule" id="PRU00332"/>
    </source>
</evidence>
<feature type="domain" description="HTH La-type RNA-binding" evidence="5">
    <location>
        <begin position="630"/>
        <end position="720"/>
    </location>
</feature>
<feature type="compositionally biased region" description="Polar residues" evidence="4">
    <location>
        <begin position="1282"/>
        <end position="1294"/>
    </location>
</feature>
<accession>A0A7N4NSU4</accession>
<keyword evidence="1 3" id="KW-0694">RNA-binding</keyword>
<feature type="region of interest" description="Disordered" evidence="4">
    <location>
        <begin position="989"/>
        <end position="1025"/>
    </location>
</feature>
<dbReference type="GO" id="GO:0000339">
    <property type="term" value="F:RNA cap binding"/>
    <property type="evidence" value="ECO:0007669"/>
    <property type="project" value="InterPro"/>
</dbReference>